<proteinExistence type="predicted"/>
<name>A0A974CT55_XENLA</name>
<protein>
    <submittedName>
        <fullName evidence="1">Uncharacterized protein</fullName>
    </submittedName>
</protein>
<dbReference type="Proteomes" id="UP000694892">
    <property type="component" value="Chromosome 5L"/>
</dbReference>
<sequence length="68" mass="7736">MPGPILSPSSDQEYKSLCSQYLTKCTIHTPQLYSAFLYLPRVLHLPALIFDPLPVLQQFHRGEVGEIH</sequence>
<dbReference type="AlphaFoldDB" id="A0A974CT55"/>
<reference evidence="2" key="1">
    <citation type="journal article" date="2016" name="Nature">
        <title>Genome evolution in the allotetraploid frog Xenopus laevis.</title>
        <authorList>
            <person name="Session A.M."/>
            <person name="Uno Y."/>
            <person name="Kwon T."/>
            <person name="Chapman J.A."/>
            <person name="Toyoda A."/>
            <person name="Takahashi S."/>
            <person name="Fukui A."/>
            <person name="Hikosaka A."/>
            <person name="Suzuki A."/>
            <person name="Kondo M."/>
            <person name="van Heeringen S.J."/>
            <person name="Quigley I."/>
            <person name="Heinz S."/>
            <person name="Ogino H."/>
            <person name="Ochi H."/>
            <person name="Hellsten U."/>
            <person name="Lyons J.B."/>
            <person name="Simakov O."/>
            <person name="Putnam N."/>
            <person name="Stites J."/>
            <person name="Kuroki Y."/>
            <person name="Tanaka T."/>
            <person name="Michiue T."/>
            <person name="Watanabe M."/>
            <person name="Bogdanovic O."/>
            <person name="Lister R."/>
            <person name="Georgiou G."/>
            <person name="Paranjpe S.S."/>
            <person name="van Kruijsbergen I."/>
            <person name="Shu S."/>
            <person name="Carlson J."/>
            <person name="Kinoshita T."/>
            <person name="Ohta Y."/>
            <person name="Mawaribuchi S."/>
            <person name="Jenkins J."/>
            <person name="Grimwood J."/>
            <person name="Schmutz J."/>
            <person name="Mitros T."/>
            <person name="Mozaffari S.V."/>
            <person name="Suzuki Y."/>
            <person name="Haramoto Y."/>
            <person name="Yamamoto T.S."/>
            <person name="Takagi C."/>
            <person name="Heald R."/>
            <person name="Miller K."/>
            <person name="Haudenschild C."/>
            <person name="Kitzman J."/>
            <person name="Nakayama T."/>
            <person name="Izutsu Y."/>
            <person name="Robert J."/>
            <person name="Fortriede J."/>
            <person name="Burns K."/>
            <person name="Lotay V."/>
            <person name="Karimi K."/>
            <person name="Yasuoka Y."/>
            <person name="Dichmann D.S."/>
            <person name="Flajnik M.F."/>
            <person name="Houston D.W."/>
            <person name="Shendure J."/>
            <person name="DuPasquier L."/>
            <person name="Vize P.D."/>
            <person name="Zorn A.M."/>
            <person name="Ito M."/>
            <person name="Marcotte E.M."/>
            <person name="Wallingford J.B."/>
            <person name="Ito Y."/>
            <person name="Asashima M."/>
            <person name="Ueno N."/>
            <person name="Matsuda Y."/>
            <person name="Veenstra G.J."/>
            <person name="Fujiyama A."/>
            <person name="Harland R.M."/>
            <person name="Taira M."/>
            <person name="Rokhsar D.S."/>
        </authorList>
    </citation>
    <scope>NUCLEOTIDE SEQUENCE [LARGE SCALE GENOMIC DNA]</scope>
    <source>
        <strain evidence="2">J</strain>
    </source>
</reference>
<dbReference type="EMBL" id="CM004474">
    <property type="protein sequence ID" value="OCT79244.1"/>
    <property type="molecule type" value="Genomic_DNA"/>
</dbReference>
<evidence type="ECO:0000313" key="1">
    <source>
        <dbReference type="EMBL" id="OCT79244.1"/>
    </source>
</evidence>
<organism evidence="1 2">
    <name type="scientific">Xenopus laevis</name>
    <name type="common">African clawed frog</name>
    <dbReference type="NCBI Taxonomy" id="8355"/>
    <lineage>
        <taxon>Eukaryota</taxon>
        <taxon>Metazoa</taxon>
        <taxon>Chordata</taxon>
        <taxon>Craniata</taxon>
        <taxon>Vertebrata</taxon>
        <taxon>Euteleostomi</taxon>
        <taxon>Amphibia</taxon>
        <taxon>Batrachia</taxon>
        <taxon>Anura</taxon>
        <taxon>Pipoidea</taxon>
        <taxon>Pipidae</taxon>
        <taxon>Xenopodinae</taxon>
        <taxon>Xenopus</taxon>
        <taxon>Xenopus</taxon>
    </lineage>
</organism>
<evidence type="ECO:0000313" key="2">
    <source>
        <dbReference type="Proteomes" id="UP000694892"/>
    </source>
</evidence>
<gene>
    <name evidence="1" type="ORF">XELAEV_18026053mg</name>
</gene>
<accession>A0A974CT55</accession>